<feature type="domain" description="MIP18 family-like" evidence="1">
    <location>
        <begin position="15"/>
        <end position="96"/>
    </location>
</feature>
<dbReference type="PANTHER" id="PTHR42831:SF1">
    <property type="entry name" value="FE-S PROTEIN MATURATION AUXILIARY FACTOR YITW"/>
    <property type="match status" value="1"/>
</dbReference>
<dbReference type="InterPro" id="IPR002744">
    <property type="entry name" value="MIP18-like"/>
</dbReference>
<evidence type="ECO:0000313" key="2">
    <source>
        <dbReference type="EMBL" id="SVC01319.1"/>
    </source>
</evidence>
<dbReference type="AlphaFoldDB" id="A0A382IPZ3"/>
<sequence>MEPQEPQEHPEGSVEAKVVEALKTCYDPEIPVDIYELGLIYAIEVQDVDVDEGDGKKVLVTMTLTSPACPVAGSLPGDVQRTVLDQVEELSDSQVDLTWDPPWSIDRMSEAAKLQLGMM</sequence>
<dbReference type="InterPro" id="IPR052339">
    <property type="entry name" value="Fe-S_Maturation_MIP18"/>
</dbReference>
<organism evidence="2">
    <name type="scientific">marine metagenome</name>
    <dbReference type="NCBI Taxonomy" id="408172"/>
    <lineage>
        <taxon>unclassified sequences</taxon>
        <taxon>metagenomes</taxon>
        <taxon>ecological metagenomes</taxon>
    </lineage>
</organism>
<reference evidence="2" key="1">
    <citation type="submission" date="2018-05" db="EMBL/GenBank/DDBJ databases">
        <authorList>
            <person name="Lanie J.A."/>
            <person name="Ng W.-L."/>
            <person name="Kazmierczak K.M."/>
            <person name="Andrzejewski T.M."/>
            <person name="Davidsen T.M."/>
            <person name="Wayne K.J."/>
            <person name="Tettelin H."/>
            <person name="Glass J.I."/>
            <person name="Rusch D."/>
            <person name="Podicherti R."/>
            <person name="Tsui H.-C.T."/>
            <person name="Winkler M.E."/>
        </authorList>
    </citation>
    <scope>NUCLEOTIDE SEQUENCE</scope>
</reference>
<dbReference type="InterPro" id="IPR034904">
    <property type="entry name" value="FSCA_dom_sf"/>
</dbReference>
<dbReference type="Gene3D" id="3.30.300.130">
    <property type="entry name" value="Fe-S cluster assembly (FSCA)"/>
    <property type="match status" value="1"/>
</dbReference>
<proteinExistence type="predicted"/>
<name>A0A382IPZ3_9ZZZZ</name>
<gene>
    <name evidence="2" type="ORF">METZ01_LOCUS254173</name>
</gene>
<dbReference type="EMBL" id="UINC01068582">
    <property type="protein sequence ID" value="SVC01319.1"/>
    <property type="molecule type" value="Genomic_DNA"/>
</dbReference>
<dbReference type="PANTHER" id="PTHR42831">
    <property type="entry name" value="FE-S PROTEIN MATURATION AUXILIARY FACTOR YITW"/>
    <property type="match status" value="1"/>
</dbReference>
<dbReference type="Pfam" id="PF01883">
    <property type="entry name" value="FeS_assembly_P"/>
    <property type="match status" value="1"/>
</dbReference>
<accession>A0A382IPZ3</accession>
<dbReference type="SUPFAM" id="SSF117916">
    <property type="entry name" value="Fe-S cluster assembly (FSCA) domain-like"/>
    <property type="match status" value="1"/>
</dbReference>
<protein>
    <recommendedName>
        <fullName evidence="1">MIP18 family-like domain-containing protein</fullName>
    </recommendedName>
</protein>
<evidence type="ECO:0000259" key="1">
    <source>
        <dbReference type="Pfam" id="PF01883"/>
    </source>
</evidence>